<dbReference type="Proteomes" id="UP000245627">
    <property type="component" value="Unassembled WGS sequence"/>
</dbReference>
<dbReference type="Pfam" id="PF16344">
    <property type="entry name" value="FecR_C"/>
    <property type="match status" value="1"/>
</dbReference>
<accession>A0A2T8HM18</accession>
<dbReference type="RefSeq" id="WP_116774336.1">
    <property type="nucleotide sequence ID" value="NZ_QDKG01000001.1"/>
</dbReference>
<dbReference type="PIRSF" id="PIRSF018266">
    <property type="entry name" value="FecR"/>
    <property type="match status" value="1"/>
</dbReference>
<evidence type="ECO:0000259" key="2">
    <source>
        <dbReference type="Pfam" id="PF04773"/>
    </source>
</evidence>
<dbReference type="InterPro" id="IPR032508">
    <property type="entry name" value="FecR_C"/>
</dbReference>
<dbReference type="EMBL" id="QDKG01000001">
    <property type="protein sequence ID" value="PVH26474.1"/>
    <property type="molecule type" value="Genomic_DNA"/>
</dbReference>
<dbReference type="Gene3D" id="2.60.120.1440">
    <property type="match status" value="1"/>
</dbReference>
<organism evidence="4 5">
    <name type="scientific">Sphingobacterium corticibacter</name>
    <dbReference type="NCBI Taxonomy" id="2171749"/>
    <lineage>
        <taxon>Bacteria</taxon>
        <taxon>Pseudomonadati</taxon>
        <taxon>Bacteroidota</taxon>
        <taxon>Sphingobacteriia</taxon>
        <taxon>Sphingobacteriales</taxon>
        <taxon>Sphingobacteriaceae</taxon>
        <taxon>Sphingobacterium</taxon>
    </lineage>
</organism>
<proteinExistence type="predicted"/>
<dbReference type="OrthoDB" id="1099963at2"/>
<protein>
    <recommendedName>
        <fullName evidence="6">FecR family protein</fullName>
    </recommendedName>
</protein>
<reference evidence="4 5" key="1">
    <citation type="submission" date="2018-04" db="EMBL/GenBank/DDBJ databases">
        <title>Sphingobacterium cortibacter sp. nov.</title>
        <authorList>
            <person name="Li Y."/>
        </authorList>
    </citation>
    <scope>NUCLEOTIDE SEQUENCE [LARGE SCALE GENOMIC DNA]</scope>
    <source>
        <strain evidence="4 5">2c-3</strain>
    </source>
</reference>
<dbReference type="InterPro" id="IPR012373">
    <property type="entry name" value="Ferrdict_sens_TM"/>
</dbReference>
<feature type="domain" description="FecR protein" evidence="2">
    <location>
        <begin position="176"/>
        <end position="264"/>
    </location>
</feature>
<evidence type="ECO:0000256" key="1">
    <source>
        <dbReference type="SAM" id="Phobius"/>
    </source>
</evidence>
<name>A0A2T8HM18_9SPHI</name>
<feature type="transmembrane region" description="Helical" evidence="1">
    <location>
        <begin position="84"/>
        <end position="103"/>
    </location>
</feature>
<dbReference type="AlphaFoldDB" id="A0A2T8HM18"/>
<evidence type="ECO:0000259" key="3">
    <source>
        <dbReference type="Pfam" id="PF16344"/>
    </source>
</evidence>
<dbReference type="Pfam" id="PF04773">
    <property type="entry name" value="FecR"/>
    <property type="match status" value="1"/>
</dbReference>
<dbReference type="PANTHER" id="PTHR30273:SF2">
    <property type="entry name" value="PROTEIN FECR"/>
    <property type="match status" value="1"/>
</dbReference>
<keyword evidence="1" id="KW-0812">Transmembrane</keyword>
<keyword evidence="5" id="KW-1185">Reference proteome</keyword>
<evidence type="ECO:0008006" key="6">
    <source>
        <dbReference type="Google" id="ProtNLM"/>
    </source>
</evidence>
<comment type="caution">
    <text evidence="4">The sequence shown here is derived from an EMBL/GenBank/DDBJ whole genome shotgun (WGS) entry which is preliminary data.</text>
</comment>
<feature type="domain" description="Protein FecR C-terminal" evidence="3">
    <location>
        <begin position="308"/>
        <end position="372"/>
    </location>
</feature>
<evidence type="ECO:0000313" key="5">
    <source>
        <dbReference type="Proteomes" id="UP000245627"/>
    </source>
</evidence>
<evidence type="ECO:0000313" key="4">
    <source>
        <dbReference type="EMBL" id="PVH26474.1"/>
    </source>
</evidence>
<dbReference type="GO" id="GO:0016989">
    <property type="term" value="F:sigma factor antagonist activity"/>
    <property type="evidence" value="ECO:0007669"/>
    <property type="project" value="TreeGrafter"/>
</dbReference>
<dbReference type="Gene3D" id="3.55.50.30">
    <property type="match status" value="1"/>
</dbReference>
<dbReference type="InterPro" id="IPR006860">
    <property type="entry name" value="FecR"/>
</dbReference>
<dbReference type="PANTHER" id="PTHR30273">
    <property type="entry name" value="PERIPLASMIC SIGNAL SENSOR AND SIGMA FACTOR ACTIVATOR FECR-RELATED"/>
    <property type="match status" value="1"/>
</dbReference>
<sequence>MSSKITDIYLRYLDEKASRAELDTLFQYFEEASQEDLEALIELGFNNQPQTVRDLEIDASLNRVHTRLLAYQGSSKPRVMRWRTVGFSIAASILIIFGIFHFLTKPKLQDLKDVNPPTASLLIKDAKGTTYSVTDQKDSVWTTENIIYQLVDSQTLRLSLAKNSVKPVEQTFYTERSDFKFVLEDGSTITLNAHSSLKLPIPFDSKERKVELVGEGYFDIAHDASRPFKVWASNNLIEVLGTQFNIRNYPEDQAVTTSLIKGSIALSEHGGTERIILSPGQKAISDASGINVLGSGTKQATAWTTRYFAYEDGELSTILSDLGRWYNVDIDTQSTPAEKRIYMKINKDKKLSEVLKLLGATSNLSFTLVDGKIHTDTTGLEKY</sequence>
<keyword evidence="1" id="KW-1133">Transmembrane helix</keyword>
<keyword evidence="1" id="KW-0472">Membrane</keyword>
<gene>
    <name evidence="4" type="ORF">DC487_02315</name>
</gene>